<keyword evidence="5" id="KW-0614">Plasmid</keyword>
<dbReference type="Pfam" id="PF02371">
    <property type="entry name" value="Transposase_20"/>
    <property type="match status" value="1"/>
</dbReference>
<dbReference type="eggNOG" id="COG3547">
    <property type="taxonomic scope" value="Bacteria"/>
</dbReference>
<evidence type="ECO:0000313" key="4">
    <source>
        <dbReference type="EMBL" id="ACV34956.1"/>
    </source>
</evidence>
<dbReference type="KEGG" id="app:CAP2UW1_4735"/>
<evidence type="ECO:0000313" key="3">
    <source>
        <dbReference type="EMBL" id="ACV34777.1"/>
    </source>
</evidence>
<dbReference type="OrthoDB" id="9795150at2"/>
<dbReference type="KEGG" id="app:CAP2UW1_4578"/>
<dbReference type="InterPro" id="IPR003346">
    <property type="entry name" value="Transposase_20"/>
</dbReference>
<reference evidence="5" key="3">
    <citation type="submission" date="2009-09" db="EMBL/GenBank/DDBJ databases">
        <title>Complete sequence of plasmid1 of Candidatus Accumulibacter phosphatis clade IIA str. UW-1.</title>
        <authorList>
            <consortium name="US DOE Joint Genome Institute"/>
            <person name="Martin H.G."/>
            <person name="Ivanova N."/>
            <person name="Kunin V."/>
            <person name="Warnecke F."/>
            <person name="Barry K."/>
            <person name="He S."/>
            <person name="Salamov A."/>
            <person name="Szeto E."/>
            <person name="Dalin E."/>
            <person name="Pangilinan J.L."/>
            <person name="Lapidus A."/>
            <person name="Lowry S."/>
            <person name="Kyrpides N.C."/>
            <person name="McMahon K.D."/>
            <person name="Hugenholtz P."/>
        </authorList>
    </citation>
    <scope>NUCLEOTIDE SEQUENCE [LARGE SCALE GENOMIC DNA]</scope>
    <source>
        <plasmid evidence="5">pAph01</plasmid>
        <plasmid evidence="5">UW-1</plasmid>
    </source>
</reference>
<feature type="domain" description="Transposase IS110-like N-terminal" evidence="1">
    <location>
        <begin position="10"/>
        <end position="157"/>
    </location>
</feature>
<reference evidence="3" key="1">
    <citation type="submission" date="2009-08" db="EMBL/GenBank/DDBJ databases">
        <authorList>
            <consortium name="US DOE Joint Genome Institute"/>
            <person name="Lucas S."/>
            <person name="Copeland A."/>
            <person name="Lapidus A."/>
            <person name="Glavina del Rio T."/>
            <person name="Dalin E."/>
            <person name="Tice H."/>
            <person name="Bruce D."/>
            <person name="Barry K."/>
            <person name="Pitluck S."/>
            <person name="Lowry S."/>
            <person name="Larimer F."/>
            <person name="Land M."/>
            <person name="Hauser L."/>
            <person name="Kyrpides N."/>
            <person name="Ivanova N."/>
            <person name="McMahon K.D."/>
            <person name="Hugenholtz P."/>
        </authorList>
    </citation>
    <scope>NUCLEOTIDE SEQUENCE</scope>
    <source>
        <strain evidence="3">UW-1</strain>
        <plasmid evidence="5">pAph01</plasmid>
    </source>
</reference>
<proteinExistence type="predicted"/>
<evidence type="ECO:0000313" key="6">
    <source>
        <dbReference type="EMBL" id="ACV37857.1"/>
    </source>
</evidence>
<protein>
    <submittedName>
        <fullName evidence="3">Transposase IS111A/IS1328/IS1533</fullName>
    </submittedName>
</protein>
<dbReference type="GO" id="GO:0004803">
    <property type="term" value="F:transposase activity"/>
    <property type="evidence" value="ECO:0007669"/>
    <property type="project" value="InterPro"/>
</dbReference>
<dbReference type="EMBL" id="CP001716">
    <property type="protein sequence ID" value="ACV37712.1"/>
    <property type="molecule type" value="Genomic_DNA"/>
</dbReference>
<accession>C7RT34</accession>
<dbReference type="GO" id="GO:0003677">
    <property type="term" value="F:DNA binding"/>
    <property type="evidence" value="ECO:0007669"/>
    <property type="project" value="InterPro"/>
</dbReference>
<geneLocation type="plasmid" evidence="5">
    <name>pAph01</name>
</geneLocation>
<dbReference type="Pfam" id="PF01548">
    <property type="entry name" value="DEDD_Tnp_IS110"/>
    <property type="match status" value="1"/>
</dbReference>
<organism evidence="3">
    <name type="scientific">Accumulibacter regalis</name>
    <dbReference type="NCBI Taxonomy" id="522306"/>
    <lineage>
        <taxon>Bacteria</taxon>
        <taxon>Pseudomonadati</taxon>
        <taxon>Pseudomonadota</taxon>
        <taxon>Betaproteobacteria</taxon>
        <taxon>Candidatus Accumulibacter</taxon>
    </lineage>
</organism>
<dbReference type="PANTHER" id="PTHR33055:SF13">
    <property type="entry name" value="TRANSPOSASE"/>
    <property type="match status" value="1"/>
</dbReference>
<dbReference type="EMBL" id="CP001715">
    <property type="protein sequence ID" value="ACV34777.1"/>
    <property type="molecule type" value="Genomic_DNA"/>
</dbReference>
<dbReference type="EMBL" id="CP001715">
    <property type="protein sequence ID" value="ACV34956.1"/>
    <property type="molecule type" value="Genomic_DNA"/>
</dbReference>
<evidence type="ECO:0000259" key="1">
    <source>
        <dbReference type="Pfam" id="PF01548"/>
    </source>
</evidence>
<evidence type="ECO:0000259" key="2">
    <source>
        <dbReference type="Pfam" id="PF02371"/>
    </source>
</evidence>
<dbReference type="AlphaFoldDB" id="C7RT34"/>
<name>C7RT34_ACCRE</name>
<dbReference type="InterPro" id="IPR047650">
    <property type="entry name" value="Transpos_IS110"/>
</dbReference>
<dbReference type="EMBL" id="CP001716">
    <property type="protein sequence ID" value="ACV37857.1"/>
    <property type="molecule type" value="Genomic_DNA"/>
</dbReference>
<gene>
    <name evidence="3" type="ordered locus">CAP2UW1_1460</name>
    <name evidence="4" type="ordered locus">CAP2UW1_1645</name>
    <name evidence="5" type="ordered locus">CAP2UW1_4578</name>
    <name evidence="6" type="ordered locus">CAP2UW1_4735</name>
</gene>
<reference evidence="3" key="2">
    <citation type="submission" date="2009-09" db="EMBL/GenBank/DDBJ databases">
        <title>Complete sequence of chromosome of Candidatus Accumulibacter phosphatis clade IIA str. UW-1.</title>
        <authorList>
            <consortium name="US DOE Joint Genome Institute"/>
            <person name="Martin H.G."/>
            <person name="Ivanova N."/>
            <person name="Kunin V."/>
            <person name="Warnecke F."/>
            <person name="Barry K."/>
            <person name="He S."/>
            <person name="Salamov A."/>
            <person name="Szeto E."/>
            <person name="Dalin E."/>
            <person name="Pangilinan J.L."/>
            <person name="Lapidus A."/>
            <person name="Lowry S."/>
            <person name="Kyrpides N.C."/>
            <person name="McMahon K.D."/>
            <person name="Hugenholtz P."/>
        </authorList>
    </citation>
    <scope>NUCLEOTIDE SEQUENCE [LARGE SCALE GENOMIC DNA]</scope>
    <source>
        <strain evidence="3">UW-1</strain>
    </source>
</reference>
<evidence type="ECO:0000313" key="5">
    <source>
        <dbReference type="EMBL" id="ACV37712.1"/>
    </source>
</evidence>
<dbReference type="HOGENOM" id="CLU_036902_5_1_4"/>
<dbReference type="GO" id="GO:0006313">
    <property type="term" value="P:DNA transposition"/>
    <property type="evidence" value="ECO:0007669"/>
    <property type="project" value="InterPro"/>
</dbReference>
<feature type="domain" description="Transposase IS116/IS110/IS902 C-terminal" evidence="2">
    <location>
        <begin position="199"/>
        <end position="281"/>
    </location>
</feature>
<dbReference type="InterPro" id="IPR002525">
    <property type="entry name" value="Transp_IS110-like_N"/>
</dbReference>
<dbReference type="KEGG" id="app:CAP2UW1_1645"/>
<sequence length="326" mass="35559">MNVPELIFPGIDVAKDTLELALDDQSKTECIANSGKEIGALVNRLKLLAERIGVILLEATGGYERPVAAALCAAGLPVMVVNPRQARDFAKSMGYLAKTDAIDARVLSHFGRTLHQSAQRERLLMKLPDANQEALEALLVRHNQLVAMRVAEANRLATSHPSQHKSIKLVLKMLDRQIALIDKNIDGMLKGHFAQKLALFKDFKGVGPCMQAALMGALPELGQLTHAQIGKLVGVAPLNADSGRHKGKRITWGGRATVRTTLYMAALSAIRYNPVIKIFYERLLAKGKLKKVALVACMHKMLTIMNAIVKSGIPWNPEHPNAPKNA</sequence>
<dbReference type="PANTHER" id="PTHR33055">
    <property type="entry name" value="TRANSPOSASE FOR INSERTION SEQUENCE ELEMENT IS1111A"/>
    <property type="match status" value="1"/>
</dbReference>
<dbReference type="KEGG" id="app:CAP2UW1_1460"/>